<dbReference type="InterPro" id="IPR002347">
    <property type="entry name" value="SDR_fam"/>
</dbReference>
<proteinExistence type="inferred from homology"/>
<dbReference type="GO" id="GO:0004757">
    <property type="term" value="F:sepiapterin reductase (NADP+) activity"/>
    <property type="evidence" value="ECO:0007669"/>
    <property type="project" value="UniProtKB-EC"/>
</dbReference>
<dbReference type="FunFam" id="3.40.50.720:FF:000259">
    <property type="entry name" value="Sepiapterin reductase"/>
    <property type="match status" value="1"/>
</dbReference>
<dbReference type="AlphaFoldDB" id="A0A6P7FAW4"/>
<accession>A0A6P7FAW4</accession>
<dbReference type="PANTHER" id="PTHR44085">
    <property type="entry name" value="SEPIAPTERIN REDUCTASE"/>
    <property type="match status" value="1"/>
</dbReference>
<keyword evidence="8" id="KW-0560">Oxidoreductase</keyword>
<gene>
    <name evidence="9" type="primary">LOC114327506</name>
</gene>
<reference evidence="9" key="1">
    <citation type="submission" date="2025-08" db="UniProtKB">
        <authorList>
            <consortium name="RefSeq"/>
        </authorList>
    </citation>
    <scope>IDENTIFICATION</scope>
    <source>
        <tissue evidence="9">Whole insect</tissue>
    </source>
</reference>
<dbReference type="GO" id="GO:0006729">
    <property type="term" value="P:tetrahydrobiopterin biosynthetic process"/>
    <property type="evidence" value="ECO:0007669"/>
    <property type="project" value="InterPro"/>
</dbReference>
<comment type="subcellular location">
    <subcellularLocation>
        <location evidence="1">Cytoplasm</location>
    </subcellularLocation>
</comment>
<comment type="similarity">
    <text evidence="2">Belongs to the sepiapterin reductase family.</text>
</comment>
<evidence type="ECO:0000256" key="5">
    <source>
        <dbReference type="ARBA" id="ARBA00019170"/>
    </source>
</evidence>
<comment type="subunit">
    <text evidence="3">Homodimer.</text>
</comment>
<keyword evidence="7" id="KW-0521">NADP</keyword>
<evidence type="ECO:0000256" key="4">
    <source>
        <dbReference type="ARBA" id="ARBA00013075"/>
    </source>
</evidence>
<name>A0A6P7FAW4_DIAVI</name>
<dbReference type="InParanoid" id="A0A6P7FAW4"/>
<evidence type="ECO:0000256" key="1">
    <source>
        <dbReference type="ARBA" id="ARBA00004496"/>
    </source>
</evidence>
<dbReference type="InterPro" id="IPR051721">
    <property type="entry name" value="Biopterin_syn/organic_redct"/>
</dbReference>
<dbReference type="GO" id="GO:0005737">
    <property type="term" value="C:cytoplasm"/>
    <property type="evidence" value="ECO:0007669"/>
    <property type="project" value="UniProtKB-SubCell"/>
</dbReference>
<dbReference type="NCBIfam" id="TIGR01500">
    <property type="entry name" value="sepiapter_red"/>
    <property type="match status" value="1"/>
</dbReference>
<sequence length="266" mass="29800">MTSNIMIDFSKKAIVFITGASRGIGRTLAIEICRKLKQSSILVLIARSKAGLEETKFHIGEINKSVHVDTVSLDLSKPDINEYNDVFKKVLSNINTEDVKTGIIFHNAGHVATIKQTTDLTDLAVWRKFYDMNLFSCVLLNNVFIKSLRPVVPKLVVINITSLTGHVPLKNLSMYGSGKAARELFFKVLALEEPNIIVLNYSPGPVDTDMFHYIAETAQSEDLRQSFNDIKNTIILTAIKTVNRMLNVLEKGDYKSGDTVDFYDRL</sequence>
<dbReference type="PRINTS" id="PR00081">
    <property type="entry name" value="GDHRDH"/>
</dbReference>
<keyword evidence="6" id="KW-0963">Cytoplasm</keyword>
<dbReference type="InterPro" id="IPR036291">
    <property type="entry name" value="NAD(P)-bd_dom_sf"/>
</dbReference>
<evidence type="ECO:0000313" key="9">
    <source>
        <dbReference type="RefSeq" id="XP_028131947.1"/>
    </source>
</evidence>
<evidence type="ECO:0000256" key="6">
    <source>
        <dbReference type="ARBA" id="ARBA00022490"/>
    </source>
</evidence>
<evidence type="ECO:0000256" key="7">
    <source>
        <dbReference type="ARBA" id="ARBA00022857"/>
    </source>
</evidence>
<evidence type="ECO:0000256" key="3">
    <source>
        <dbReference type="ARBA" id="ARBA00011738"/>
    </source>
</evidence>
<dbReference type="Gene3D" id="3.40.50.720">
    <property type="entry name" value="NAD(P)-binding Rossmann-like Domain"/>
    <property type="match status" value="1"/>
</dbReference>
<dbReference type="SUPFAM" id="SSF51735">
    <property type="entry name" value="NAD(P)-binding Rossmann-fold domains"/>
    <property type="match status" value="1"/>
</dbReference>
<dbReference type="EC" id="1.1.1.153" evidence="4"/>
<dbReference type="InterPro" id="IPR006393">
    <property type="entry name" value="Sepiapterin_red"/>
</dbReference>
<protein>
    <recommendedName>
        <fullName evidence="5">Sepiapterin reductase</fullName>
        <ecNumber evidence="4">1.1.1.153</ecNumber>
    </recommendedName>
</protein>
<dbReference type="OrthoDB" id="153074at2759"/>
<dbReference type="RefSeq" id="XP_028131947.1">
    <property type="nucleotide sequence ID" value="XM_028276146.1"/>
</dbReference>
<dbReference type="Pfam" id="PF00106">
    <property type="entry name" value="adh_short"/>
    <property type="match status" value="1"/>
</dbReference>
<dbReference type="FunCoup" id="A0A6P7FAW4">
    <property type="interactions" value="198"/>
</dbReference>
<dbReference type="KEGG" id="dvv:114327506"/>
<dbReference type="PANTHER" id="PTHR44085:SF2">
    <property type="entry name" value="SEPIAPTERIN REDUCTASE"/>
    <property type="match status" value="1"/>
</dbReference>
<organism evidence="9">
    <name type="scientific">Diabrotica virgifera virgifera</name>
    <name type="common">western corn rootworm</name>
    <dbReference type="NCBI Taxonomy" id="50390"/>
    <lineage>
        <taxon>Eukaryota</taxon>
        <taxon>Metazoa</taxon>
        <taxon>Ecdysozoa</taxon>
        <taxon>Arthropoda</taxon>
        <taxon>Hexapoda</taxon>
        <taxon>Insecta</taxon>
        <taxon>Pterygota</taxon>
        <taxon>Neoptera</taxon>
        <taxon>Endopterygota</taxon>
        <taxon>Coleoptera</taxon>
        <taxon>Polyphaga</taxon>
        <taxon>Cucujiformia</taxon>
        <taxon>Chrysomeloidea</taxon>
        <taxon>Chrysomelidae</taxon>
        <taxon>Galerucinae</taxon>
        <taxon>Diabroticina</taxon>
        <taxon>Diabroticites</taxon>
        <taxon>Diabrotica</taxon>
    </lineage>
</organism>
<evidence type="ECO:0000256" key="2">
    <source>
        <dbReference type="ARBA" id="ARBA00010483"/>
    </source>
</evidence>
<evidence type="ECO:0000256" key="8">
    <source>
        <dbReference type="ARBA" id="ARBA00023002"/>
    </source>
</evidence>